<feature type="compositionally biased region" description="Basic and acidic residues" evidence="1">
    <location>
        <begin position="26"/>
        <end position="43"/>
    </location>
</feature>
<accession>A0A382PK24</accession>
<proteinExistence type="predicted"/>
<feature type="region of interest" description="Disordered" evidence="1">
    <location>
        <begin position="75"/>
        <end position="111"/>
    </location>
</feature>
<sequence>PACRSRWLCGLDPECASPGSWSAHAGWRDGRRDSGRPGGDRWFGHRGPRLRPVDGLRVRRAPHWLVYPDLELRPQIRSPSGRESPVDLRGGDGTVVGLDLDGRGTVDGDSGGWGDHTGCRYLVDASGGQVRQLRAAGPDGTGPGPTRRRRAGVPALPGPRGLARFL</sequence>
<feature type="non-terminal residue" evidence="2">
    <location>
        <position position="1"/>
    </location>
</feature>
<organism evidence="2">
    <name type="scientific">marine metagenome</name>
    <dbReference type="NCBI Taxonomy" id="408172"/>
    <lineage>
        <taxon>unclassified sequences</taxon>
        <taxon>metagenomes</taxon>
        <taxon>ecological metagenomes</taxon>
    </lineage>
</organism>
<name>A0A382PK24_9ZZZZ</name>
<evidence type="ECO:0000256" key="1">
    <source>
        <dbReference type="SAM" id="MobiDB-lite"/>
    </source>
</evidence>
<feature type="region of interest" description="Disordered" evidence="1">
    <location>
        <begin position="134"/>
        <end position="166"/>
    </location>
</feature>
<feature type="region of interest" description="Disordered" evidence="1">
    <location>
        <begin position="18"/>
        <end position="45"/>
    </location>
</feature>
<feature type="non-terminal residue" evidence="2">
    <location>
        <position position="166"/>
    </location>
</feature>
<dbReference type="EMBL" id="UINC01107157">
    <property type="protein sequence ID" value="SVC72322.1"/>
    <property type="molecule type" value="Genomic_DNA"/>
</dbReference>
<gene>
    <name evidence="2" type="ORF">METZ01_LOCUS325176</name>
</gene>
<reference evidence="2" key="1">
    <citation type="submission" date="2018-05" db="EMBL/GenBank/DDBJ databases">
        <authorList>
            <person name="Lanie J.A."/>
            <person name="Ng W.-L."/>
            <person name="Kazmierczak K.M."/>
            <person name="Andrzejewski T.M."/>
            <person name="Davidsen T.M."/>
            <person name="Wayne K.J."/>
            <person name="Tettelin H."/>
            <person name="Glass J.I."/>
            <person name="Rusch D."/>
            <person name="Podicherti R."/>
            <person name="Tsui H.-C.T."/>
            <person name="Winkler M.E."/>
        </authorList>
    </citation>
    <scope>NUCLEOTIDE SEQUENCE</scope>
</reference>
<dbReference type="AlphaFoldDB" id="A0A382PK24"/>
<protein>
    <submittedName>
        <fullName evidence="2">Uncharacterized protein</fullName>
    </submittedName>
</protein>
<evidence type="ECO:0000313" key="2">
    <source>
        <dbReference type="EMBL" id="SVC72322.1"/>
    </source>
</evidence>